<evidence type="ECO:0000313" key="2">
    <source>
        <dbReference type="Proteomes" id="UP001341840"/>
    </source>
</evidence>
<evidence type="ECO:0000313" key="1">
    <source>
        <dbReference type="EMBL" id="MED6135491.1"/>
    </source>
</evidence>
<proteinExistence type="predicted"/>
<dbReference type="EMBL" id="JASCZI010060712">
    <property type="protein sequence ID" value="MED6135491.1"/>
    <property type="molecule type" value="Genomic_DNA"/>
</dbReference>
<keyword evidence="2" id="KW-1185">Reference proteome</keyword>
<name>A0ABU6SH45_9FABA</name>
<organism evidence="1 2">
    <name type="scientific">Stylosanthes scabra</name>
    <dbReference type="NCBI Taxonomy" id="79078"/>
    <lineage>
        <taxon>Eukaryota</taxon>
        <taxon>Viridiplantae</taxon>
        <taxon>Streptophyta</taxon>
        <taxon>Embryophyta</taxon>
        <taxon>Tracheophyta</taxon>
        <taxon>Spermatophyta</taxon>
        <taxon>Magnoliopsida</taxon>
        <taxon>eudicotyledons</taxon>
        <taxon>Gunneridae</taxon>
        <taxon>Pentapetalae</taxon>
        <taxon>rosids</taxon>
        <taxon>fabids</taxon>
        <taxon>Fabales</taxon>
        <taxon>Fabaceae</taxon>
        <taxon>Papilionoideae</taxon>
        <taxon>50 kb inversion clade</taxon>
        <taxon>dalbergioids sensu lato</taxon>
        <taxon>Dalbergieae</taxon>
        <taxon>Pterocarpus clade</taxon>
        <taxon>Stylosanthes</taxon>
    </lineage>
</organism>
<sequence>MNITACKRSLGEHDLEVNVVNEEGVDLSYAEKGEGEGANPNGTHRDAENQIKWEIIAVHFSSADSLREQQFEDVLEVINQLGESHMLIGNFNSILAAHEKEGGGEKST</sequence>
<accession>A0ABU6SH45</accession>
<comment type="caution">
    <text evidence="1">The sequence shown here is derived from an EMBL/GenBank/DDBJ whole genome shotgun (WGS) entry which is preliminary data.</text>
</comment>
<protein>
    <submittedName>
        <fullName evidence="1">Uncharacterized protein</fullName>
    </submittedName>
</protein>
<dbReference type="Proteomes" id="UP001341840">
    <property type="component" value="Unassembled WGS sequence"/>
</dbReference>
<reference evidence="1 2" key="1">
    <citation type="journal article" date="2023" name="Plants (Basel)">
        <title>Bridging the Gap: Combining Genomics and Transcriptomics Approaches to Understand Stylosanthes scabra, an Orphan Legume from the Brazilian Caatinga.</title>
        <authorList>
            <person name="Ferreira-Neto J.R.C."/>
            <person name="da Silva M.D."/>
            <person name="Binneck E."/>
            <person name="de Melo N.F."/>
            <person name="da Silva R.H."/>
            <person name="de Melo A.L.T.M."/>
            <person name="Pandolfi V."/>
            <person name="Bustamante F.O."/>
            <person name="Brasileiro-Vidal A.C."/>
            <person name="Benko-Iseppon A.M."/>
        </authorList>
    </citation>
    <scope>NUCLEOTIDE SEQUENCE [LARGE SCALE GENOMIC DNA]</scope>
    <source>
        <tissue evidence="1">Leaves</tissue>
    </source>
</reference>
<gene>
    <name evidence="1" type="ORF">PIB30_046966</name>
</gene>